<dbReference type="EMBL" id="QCYY01001915">
    <property type="protein sequence ID" value="ROT74276.1"/>
    <property type="molecule type" value="Genomic_DNA"/>
</dbReference>
<gene>
    <name evidence="2" type="ORF">C7M84_007209</name>
</gene>
<name>A0A423TCX4_PENVA</name>
<comment type="caution">
    <text evidence="2">The sequence shown here is derived from an EMBL/GenBank/DDBJ whole genome shotgun (WGS) entry which is preliminary data.</text>
</comment>
<keyword evidence="3" id="KW-1185">Reference proteome</keyword>
<reference evidence="2 3" key="1">
    <citation type="submission" date="2018-04" db="EMBL/GenBank/DDBJ databases">
        <authorList>
            <person name="Zhang X."/>
            <person name="Yuan J."/>
            <person name="Li F."/>
            <person name="Xiang J."/>
        </authorList>
    </citation>
    <scope>NUCLEOTIDE SEQUENCE [LARGE SCALE GENOMIC DNA]</scope>
    <source>
        <tissue evidence="2">Muscle</tissue>
    </source>
</reference>
<sequence length="211" mass="23624">MTVLDGLGTSPPREVPEHHPMHASRAAQRRLLAESFNEQLRGCRDGGARGLCNCSLLPLSIARRHSGENQNKYDRIRTTPRILCGCWRGKLTPERRGVQSPPGAISSRWAAAAGGGKVGQQKLRSYLQKPRSYLQKPRSYLQKRRSPEVVLSLQVGVSKWRDDLARHDENNRSLFFGVSPWKLAVSSSSFKSSVYKDIGFMVFQSGPSPFY</sequence>
<proteinExistence type="predicted"/>
<evidence type="ECO:0000313" key="3">
    <source>
        <dbReference type="Proteomes" id="UP000283509"/>
    </source>
</evidence>
<organism evidence="2 3">
    <name type="scientific">Penaeus vannamei</name>
    <name type="common">Whiteleg shrimp</name>
    <name type="synonym">Litopenaeus vannamei</name>
    <dbReference type="NCBI Taxonomy" id="6689"/>
    <lineage>
        <taxon>Eukaryota</taxon>
        <taxon>Metazoa</taxon>
        <taxon>Ecdysozoa</taxon>
        <taxon>Arthropoda</taxon>
        <taxon>Crustacea</taxon>
        <taxon>Multicrustacea</taxon>
        <taxon>Malacostraca</taxon>
        <taxon>Eumalacostraca</taxon>
        <taxon>Eucarida</taxon>
        <taxon>Decapoda</taxon>
        <taxon>Dendrobranchiata</taxon>
        <taxon>Penaeoidea</taxon>
        <taxon>Penaeidae</taxon>
        <taxon>Penaeus</taxon>
    </lineage>
</organism>
<protein>
    <submittedName>
        <fullName evidence="2">Uncharacterized protein</fullName>
    </submittedName>
</protein>
<accession>A0A423TCX4</accession>
<evidence type="ECO:0000313" key="2">
    <source>
        <dbReference type="EMBL" id="ROT74276.1"/>
    </source>
</evidence>
<evidence type="ECO:0000256" key="1">
    <source>
        <dbReference type="SAM" id="MobiDB-lite"/>
    </source>
</evidence>
<dbReference type="AlphaFoldDB" id="A0A423TCX4"/>
<dbReference type="Proteomes" id="UP000283509">
    <property type="component" value="Unassembled WGS sequence"/>
</dbReference>
<reference evidence="2 3" key="2">
    <citation type="submission" date="2019-01" db="EMBL/GenBank/DDBJ databases">
        <title>The decoding of complex shrimp genome reveals the adaptation for benthos swimmer, frequently molting mechanism and breeding impact on genome.</title>
        <authorList>
            <person name="Sun Y."/>
            <person name="Gao Y."/>
            <person name="Yu Y."/>
        </authorList>
    </citation>
    <scope>NUCLEOTIDE SEQUENCE [LARGE SCALE GENOMIC DNA]</scope>
    <source>
        <tissue evidence="2">Muscle</tissue>
    </source>
</reference>
<feature type="region of interest" description="Disordered" evidence="1">
    <location>
        <begin position="1"/>
        <end position="25"/>
    </location>
</feature>